<gene>
    <name evidence="2" type="ORF">SAMEA2273876_01998</name>
</gene>
<keyword evidence="1" id="KW-1133">Transmembrane helix</keyword>
<dbReference type="InterPro" id="IPR049833">
    <property type="entry name" value="KPN01023-like"/>
</dbReference>
<protein>
    <submittedName>
        <fullName evidence="2">Uncharacterized protein</fullName>
    </submittedName>
</protein>
<evidence type="ECO:0000256" key="1">
    <source>
        <dbReference type="SAM" id="Phobius"/>
    </source>
</evidence>
<dbReference type="Proteomes" id="UP000078124">
    <property type="component" value="Unassembled WGS sequence"/>
</dbReference>
<reference evidence="2 3" key="1">
    <citation type="submission" date="2016-05" db="EMBL/GenBank/DDBJ databases">
        <authorList>
            <consortium name="Pathogen Informatics"/>
        </authorList>
    </citation>
    <scope>NUCLEOTIDE SEQUENCE [LARGE SCALE GENOMIC DNA]</scope>
    <source>
        <strain evidence="2 3">2880STDY5682802</strain>
    </source>
</reference>
<organism evidence="2 3">
    <name type="scientific">Raoultella planticola</name>
    <name type="common">Klebsiella planticola</name>
    <dbReference type="NCBI Taxonomy" id="575"/>
    <lineage>
        <taxon>Bacteria</taxon>
        <taxon>Pseudomonadati</taxon>
        <taxon>Pseudomonadota</taxon>
        <taxon>Gammaproteobacteria</taxon>
        <taxon>Enterobacterales</taxon>
        <taxon>Enterobacteriaceae</taxon>
        <taxon>Klebsiella/Raoultella group</taxon>
        <taxon>Raoultella</taxon>
    </lineage>
</organism>
<accession>A0A8G2E9N3</accession>
<dbReference type="RefSeq" id="WP_148720989.1">
    <property type="nucleotide sequence ID" value="NZ_JBFZKI010000009.1"/>
</dbReference>
<name>A0A8G2E9N3_RAOPL</name>
<keyword evidence="1" id="KW-0812">Transmembrane</keyword>
<dbReference type="AlphaFoldDB" id="A0A8G2E9N3"/>
<dbReference type="EMBL" id="FLAC01000006">
    <property type="protein sequence ID" value="SBL90980.1"/>
    <property type="molecule type" value="Genomic_DNA"/>
</dbReference>
<proteinExistence type="predicted"/>
<sequence>MVNILFLILAVILLAVSVFSLYSYLKDIRRTKRVFIKNRR</sequence>
<feature type="transmembrane region" description="Helical" evidence="1">
    <location>
        <begin position="6"/>
        <end position="25"/>
    </location>
</feature>
<comment type="caution">
    <text evidence="2">The sequence shown here is derived from an EMBL/GenBank/DDBJ whole genome shotgun (WGS) entry which is preliminary data.</text>
</comment>
<evidence type="ECO:0000313" key="2">
    <source>
        <dbReference type="EMBL" id="SBL90980.1"/>
    </source>
</evidence>
<keyword evidence="1" id="KW-0472">Membrane</keyword>
<evidence type="ECO:0000313" key="3">
    <source>
        <dbReference type="Proteomes" id="UP000078124"/>
    </source>
</evidence>
<dbReference type="NCBIfam" id="NF033853">
    <property type="entry name" value="KPN_two_small"/>
    <property type="match status" value="1"/>
</dbReference>